<dbReference type="OrthoDB" id="5540889at2"/>
<gene>
    <name evidence="1" type="ORF">SAMN02745729_11854</name>
</gene>
<evidence type="ECO:0000313" key="1">
    <source>
        <dbReference type="EMBL" id="SEB11154.1"/>
    </source>
</evidence>
<name>A0A1H4GNJ4_9GAMM</name>
<dbReference type="Pfam" id="PF13563">
    <property type="entry name" value="2_5_RNA_ligase2"/>
    <property type="match status" value="1"/>
</dbReference>
<dbReference type="EMBL" id="FNRJ01000018">
    <property type="protein sequence ID" value="SEB11154.1"/>
    <property type="molecule type" value="Genomic_DNA"/>
</dbReference>
<dbReference type="STRING" id="1122198.SAMN02745729_11854"/>
<dbReference type="Gene3D" id="3.90.1140.10">
    <property type="entry name" value="Cyclic phosphodiesterase"/>
    <property type="match status" value="1"/>
</dbReference>
<sequence length="207" mass="23757">MPYSSPLFTIPCELRDYPEWHYGRQMYCVWTLPVRDRLVLERLQAAQQHLSPWLHQDYRRQAHITLFVCGFDALVQHRDDDFTRQAQQLQCEALEMLAQASFSLQIGGLDSFASAPYLQVSDPEGVLAVLRERLETISSEVRQAEYVPHLTVGLFQQALSWSQLQARISSFNRAESLTLRVSELELSCYRASELFGPLARIASVPLL</sequence>
<dbReference type="Proteomes" id="UP000242469">
    <property type="component" value="Unassembled WGS sequence"/>
</dbReference>
<organism evidence="1 2">
    <name type="scientific">Marinobacterium iners DSM 11526</name>
    <dbReference type="NCBI Taxonomy" id="1122198"/>
    <lineage>
        <taxon>Bacteria</taxon>
        <taxon>Pseudomonadati</taxon>
        <taxon>Pseudomonadota</taxon>
        <taxon>Gammaproteobacteria</taxon>
        <taxon>Oceanospirillales</taxon>
        <taxon>Oceanospirillaceae</taxon>
        <taxon>Marinobacterium</taxon>
    </lineage>
</organism>
<keyword evidence="1" id="KW-0436">Ligase</keyword>
<dbReference type="AlphaFoldDB" id="A0A1H4GNJ4"/>
<dbReference type="GO" id="GO:0016874">
    <property type="term" value="F:ligase activity"/>
    <property type="evidence" value="ECO:0007669"/>
    <property type="project" value="UniProtKB-KW"/>
</dbReference>
<dbReference type="SUPFAM" id="SSF55144">
    <property type="entry name" value="LigT-like"/>
    <property type="match status" value="1"/>
</dbReference>
<dbReference type="InterPro" id="IPR009097">
    <property type="entry name" value="Cyclic_Pdiesterase"/>
</dbReference>
<evidence type="ECO:0000313" key="2">
    <source>
        <dbReference type="Proteomes" id="UP000242469"/>
    </source>
</evidence>
<protein>
    <submittedName>
        <fullName evidence="1">2'-5' RNA ligase</fullName>
    </submittedName>
</protein>
<proteinExistence type="predicted"/>
<reference evidence="2" key="1">
    <citation type="submission" date="2016-10" db="EMBL/GenBank/DDBJ databases">
        <authorList>
            <person name="Varghese N."/>
            <person name="Submissions S."/>
        </authorList>
    </citation>
    <scope>NUCLEOTIDE SEQUENCE [LARGE SCALE GENOMIC DNA]</scope>
    <source>
        <strain evidence="2">DSM 11526</strain>
    </source>
</reference>
<keyword evidence="2" id="KW-1185">Reference proteome</keyword>
<dbReference type="RefSeq" id="WP_091827724.1">
    <property type="nucleotide sequence ID" value="NZ_FNRJ01000018.1"/>
</dbReference>
<accession>A0A1H4GNJ4</accession>